<dbReference type="PROSITE" id="PS51186">
    <property type="entry name" value="GNAT"/>
    <property type="match status" value="1"/>
</dbReference>
<dbReference type="InterPro" id="IPR016181">
    <property type="entry name" value="Acyl_CoA_acyltransferase"/>
</dbReference>
<dbReference type="EMBL" id="JAAKZX010000007">
    <property type="protein sequence ID" value="NGO41274.1"/>
    <property type="molecule type" value="Genomic_DNA"/>
</dbReference>
<sequence length="193" mass="22034">MERVFGGLGMAWARFDEICDLYDEVFSSPPFAWVPEESVNHRARLRAYFADRSFSAMIALEEDELVGFAYGRALGVDSQFWWSRPGLREEVFYAEYPGRTFVLGDLAVRSDRRSRGLGRALVSGLLGRRAEERAILTVQPPAIRTKRFYRRMGWEFVGVVKAMPGSVSPKWEIFVVDIEPFRALITRAAKGNE</sequence>
<evidence type="ECO:0000259" key="1">
    <source>
        <dbReference type="PROSITE" id="PS51186"/>
    </source>
</evidence>
<dbReference type="RefSeq" id="WP_165337931.1">
    <property type="nucleotide sequence ID" value="NZ_JAAKZX010000007.1"/>
</dbReference>
<name>A0ABX0DLF7_9ACTN</name>
<evidence type="ECO:0000313" key="3">
    <source>
        <dbReference type="Proteomes" id="UP001518140"/>
    </source>
</evidence>
<dbReference type="Pfam" id="PF00583">
    <property type="entry name" value="Acetyltransf_1"/>
    <property type="match status" value="1"/>
</dbReference>
<dbReference type="Proteomes" id="UP001518140">
    <property type="component" value="Unassembled WGS sequence"/>
</dbReference>
<gene>
    <name evidence="2" type="ORF">G6048_03525</name>
</gene>
<organism evidence="2 3">
    <name type="scientific">Streptomyces ureilyticus</name>
    <dbReference type="NCBI Taxonomy" id="1775131"/>
    <lineage>
        <taxon>Bacteria</taxon>
        <taxon>Bacillati</taxon>
        <taxon>Actinomycetota</taxon>
        <taxon>Actinomycetes</taxon>
        <taxon>Kitasatosporales</taxon>
        <taxon>Streptomycetaceae</taxon>
        <taxon>Streptomyces</taxon>
    </lineage>
</organism>
<dbReference type="Gene3D" id="3.40.630.30">
    <property type="match status" value="1"/>
</dbReference>
<proteinExistence type="predicted"/>
<feature type="domain" description="N-acetyltransferase" evidence="1">
    <location>
        <begin position="1"/>
        <end position="177"/>
    </location>
</feature>
<accession>A0ABX0DLF7</accession>
<keyword evidence="3" id="KW-1185">Reference proteome</keyword>
<evidence type="ECO:0000313" key="2">
    <source>
        <dbReference type="EMBL" id="NGO41274.1"/>
    </source>
</evidence>
<dbReference type="CDD" id="cd04301">
    <property type="entry name" value="NAT_SF"/>
    <property type="match status" value="1"/>
</dbReference>
<protein>
    <submittedName>
        <fullName evidence="2">GNAT family N-acetyltransferase</fullName>
    </submittedName>
</protein>
<comment type="caution">
    <text evidence="2">The sequence shown here is derived from an EMBL/GenBank/DDBJ whole genome shotgun (WGS) entry which is preliminary data.</text>
</comment>
<reference evidence="2 3" key="1">
    <citation type="submission" date="2020-02" db="EMBL/GenBank/DDBJ databases">
        <title>Whole-genome analyses of novel actinobacteria.</title>
        <authorList>
            <person name="Sahin N."/>
            <person name="Tokatli A."/>
        </authorList>
    </citation>
    <scope>NUCLEOTIDE SEQUENCE [LARGE SCALE GENOMIC DNA]</scope>
    <source>
        <strain evidence="2 3">YC419</strain>
    </source>
</reference>
<dbReference type="InterPro" id="IPR000182">
    <property type="entry name" value="GNAT_dom"/>
</dbReference>
<dbReference type="SUPFAM" id="SSF55729">
    <property type="entry name" value="Acyl-CoA N-acyltransferases (Nat)"/>
    <property type="match status" value="1"/>
</dbReference>